<feature type="domain" description="Carbohydrate kinase FGGY C-terminal" evidence="4">
    <location>
        <begin position="326"/>
        <end position="398"/>
    </location>
</feature>
<evidence type="ECO:0000256" key="3">
    <source>
        <dbReference type="ARBA" id="ARBA00022777"/>
    </source>
</evidence>
<evidence type="ECO:0000256" key="1">
    <source>
        <dbReference type="ARBA" id="ARBA00009156"/>
    </source>
</evidence>
<dbReference type="GO" id="GO:0016301">
    <property type="term" value="F:kinase activity"/>
    <property type="evidence" value="ECO:0007669"/>
    <property type="project" value="UniProtKB-KW"/>
</dbReference>
<evidence type="ECO:0000313" key="6">
    <source>
        <dbReference type="Proteomes" id="UP000671995"/>
    </source>
</evidence>
<dbReference type="InterPro" id="IPR043129">
    <property type="entry name" value="ATPase_NBD"/>
</dbReference>
<evidence type="ECO:0000256" key="2">
    <source>
        <dbReference type="ARBA" id="ARBA00022679"/>
    </source>
</evidence>
<evidence type="ECO:0000259" key="4">
    <source>
        <dbReference type="Pfam" id="PF02782"/>
    </source>
</evidence>
<dbReference type="InterPro" id="IPR018485">
    <property type="entry name" value="FGGY_C"/>
</dbReference>
<dbReference type="Proteomes" id="UP000671995">
    <property type="component" value="Chromosome"/>
</dbReference>
<name>A0A975EY20_9SPIR</name>
<gene>
    <name evidence="5" type="ORF">HRI96_00935</name>
</gene>
<dbReference type="Pfam" id="PF02782">
    <property type="entry name" value="FGGY_C"/>
    <property type="match status" value="1"/>
</dbReference>
<evidence type="ECO:0000313" key="5">
    <source>
        <dbReference type="EMBL" id="QTQ10882.1"/>
    </source>
</evidence>
<dbReference type="RefSeq" id="WP_210117677.1">
    <property type="nucleotide sequence ID" value="NZ_CP054257.1"/>
</dbReference>
<accession>A0A975EY20</accession>
<keyword evidence="3 5" id="KW-0418">Kinase</keyword>
<dbReference type="AlphaFoldDB" id="A0A975EY20"/>
<comment type="similarity">
    <text evidence="1">Belongs to the FGGY kinase family.</text>
</comment>
<reference evidence="5" key="2">
    <citation type="journal article" date="2021" name="Microbiol. Resour. Announc.">
        <title>Complete Genome Sequences of Three Human Oral Treponema parvum Isolates.</title>
        <authorList>
            <person name="Zeng H."/>
            <person name="Watt R.M."/>
        </authorList>
    </citation>
    <scope>NUCLEOTIDE SEQUENCE</scope>
    <source>
        <strain evidence="5">ATCC 700773</strain>
    </source>
</reference>
<dbReference type="PANTHER" id="PTHR43095">
    <property type="entry name" value="SUGAR KINASE"/>
    <property type="match status" value="1"/>
</dbReference>
<dbReference type="InterPro" id="IPR050406">
    <property type="entry name" value="FGGY_Carb_Kinase"/>
</dbReference>
<dbReference type="Gene3D" id="3.30.420.40">
    <property type="match status" value="3"/>
</dbReference>
<reference evidence="5" key="1">
    <citation type="submission" date="2020-05" db="EMBL/GenBank/DDBJ databases">
        <authorList>
            <person name="Zeng H."/>
            <person name="Chan Y.K."/>
            <person name="Watt R.M."/>
        </authorList>
    </citation>
    <scope>NUCLEOTIDE SEQUENCE</scope>
    <source>
        <strain evidence="5">ATCC 700773</strain>
    </source>
</reference>
<dbReference type="GO" id="GO:0005975">
    <property type="term" value="P:carbohydrate metabolic process"/>
    <property type="evidence" value="ECO:0007669"/>
    <property type="project" value="InterPro"/>
</dbReference>
<keyword evidence="2" id="KW-0808">Transferase</keyword>
<organism evidence="5 6">
    <name type="scientific">Treponema parvum</name>
    <dbReference type="NCBI Taxonomy" id="138851"/>
    <lineage>
        <taxon>Bacteria</taxon>
        <taxon>Pseudomonadati</taxon>
        <taxon>Spirochaetota</taxon>
        <taxon>Spirochaetia</taxon>
        <taxon>Spirochaetales</taxon>
        <taxon>Treponemataceae</taxon>
        <taxon>Treponema</taxon>
    </lineage>
</organism>
<dbReference type="EMBL" id="CP054257">
    <property type="protein sequence ID" value="QTQ10882.1"/>
    <property type="molecule type" value="Genomic_DNA"/>
</dbReference>
<proteinExistence type="inferred from homology"/>
<sequence>MESLKNCSNKSLQGGQNILNFSDRNKTVLCVDIGTSSLKAALITEKGRTKAFSRRSLNHSNSSKISSLWLPALSEAVKSFGDKIKTVAGICVSGNGPTVVSQDSTTLLWNEEIPEEYGRERLGTKSLFIPRLLAFRSKFKLAWENSEKIFSGPEYLIYVLTGAAFSILPEKRYVQAYWDEAELRRFKIEPEKLPDFVPPSYLAGNTISEANLMLGLPRPVPVFCGAPDFIVALIGTDTLSSGKICDCAGSSEGLNLCTEIPLYGDDIRTLPSVIGGLWNAGVLFTKSGRRFSEYKKRFEISEKRQATYAELTERCIKNPSCEGYKIMEALAKEVRNGYEILFAAAKKEGIKIADAIRITGGQAKNPAWLQMKANIVEKTFEVCSIPDAELLGDAALAYKGLGLYKTIQEAASSIVKGGERYYPRGNP</sequence>
<protein>
    <submittedName>
        <fullName evidence="5">Sugar kinase</fullName>
    </submittedName>
</protein>
<dbReference type="SUPFAM" id="SSF53067">
    <property type="entry name" value="Actin-like ATPase domain"/>
    <property type="match status" value="2"/>
</dbReference>